<dbReference type="EMBL" id="BONF01000008">
    <property type="protein sequence ID" value="GIF80074.1"/>
    <property type="molecule type" value="Genomic_DNA"/>
</dbReference>
<dbReference type="Proteomes" id="UP000601223">
    <property type="component" value="Unassembled WGS sequence"/>
</dbReference>
<evidence type="ECO:0000313" key="1">
    <source>
        <dbReference type="EMBL" id="GIF80074.1"/>
    </source>
</evidence>
<accession>A0A8J3JLD3</accession>
<proteinExistence type="predicted"/>
<name>A0A8J3JLD3_9ACTN</name>
<keyword evidence="2" id="KW-1185">Reference proteome</keyword>
<reference evidence="1 2" key="1">
    <citation type="submission" date="2021-01" db="EMBL/GenBank/DDBJ databases">
        <title>Whole genome shotgun sequence of Catellatospora bangladeshensis NBRC 107357.</title>
        <authorList>
            <person name="Komaki H."/>
            <person name="Tamura T."/>
        </authorList>
    </citation>
    <scope>NUCLEOTIDE SEQUENCE [LARGE SCALE GENOMIC DNA]</scope>
    <source>
        <strain evidence="1 2">NBRC 107357</strain>
    </source>
</reference>
<dbReference type="RefSeq" id="WP_203743210.1">
    <property type="nucleotide sequence ID" value="NZ_BONF01000008.1"/>
</dbReference>
<comment type="caution">
    <text evidence="1">The sequence shown here is derived from an EMBL/GenBank/DDBJ whole genome shotgun (WGS) entry which is preliminary data.</text>
</comment>
<sequence>MPKPPHRPDALARRIFRGADVLESGLLTRAQLRSSAWRPLFRGVYADRDLTITHRLRCLAVSDFLLPEDGVIAGRSAACLYGAPYGADEPVEVLTPGRFGPMSGVLVHRGPVPEKDVNRRVDGIRVTTPQRTGWDLARWLDVVEAVALLDAMVARGAVSVGALTEYAQARIGQPGWARLLKAVKLVDPATRTPHESRVRVRLTLAGVPAPVVKYVLARDGEPATRLDLAWPDRCVAVSCAAEPGPAPEGWRMLHAGPDQVAAGFDLLVRDLKAALRPRRSRG</sequence>
<protein>
    <submittedName>
        <fullName evidence="1">Uncharacterized protein</fullName>
    </submittedName>
</protein>
<dbReference type="AlphaFoldDB" id="A0A8J3JLD3"/>
<gene>
    <name evidence="1" type="ORF">Cba03nite_14230</name>
</gene>
<organism evidence="1 2">
    <name type="scientific">Catellatospora bangladeshensis</name>
    <dbReference type="NCBI Taxonomy" id="310355"/>
    <lineage>
        <taxon>Bacteria</taxon>
        <taxon>Bacillati</taxon>
        <taxon>Actinomycetota</taxon>
        <taxon>Actinomycetes</taxon>
        <taxon>Micromonosporales</taxon>
        <taxon>Micromonosporaceae</taxon>
        <taxon>Catellatospora</taxon>
    </lineage>
</organism>
<evidence type="ECO:0000313" key="2">
    <source>
        <dbReference type="Proteomes" id="UP000601223"/>
    </source>
</evidence>